<evidence type="ECO:0000256" key="1">
    <source>
        <dbReference type="SAM" id="MobiDB-lite"/>
    </source>
</evidence>
<sequence>MAAATAARSRSATEVWLLGQPEPNPCWGKQLPKNGQVLRRFFHFVRVQRKSVKEAASLVTAEVAVVWEKARIPTQKKSRCVERILRLYASWQNLDRSKKRSAEVDVENRRSFSLALMTLFDIGHADAFDLITVDEDRQFLLGQRCPDGPRCIMQGVDQSLADRERRRLERGVLKRSSSPERATTATRSSSGLGAGDEEENGGDDGRDADFVPSAGISAQSACSPKRRRTPIMTPAVAAALDRTRISDRTAVHLFTAVHGADATPARSTVRRHRRSAREKMAKEIKAEMTVNVPAVPLIIHWDGKLVEGMAGEGIAERLPILVSGDGIQKLLMVPKLAAGTGVLTGQAVYDAAKEWDLVDNIIGMCFDTTVSNTGLKEGACVHIMKHVKRNLLHFACRHHVLELVVGAAFTVCFGPSSGPEIQLFKRFVKWWPLANQASSKPLDDPVDGADKIIATCHALLKEKQPRDDYREMVQLTIIVLGGEVEAIIRKPGAYHRARWMAKVIYTLKITLFREEFALTKHEKRELIRFTTFIVTTYVEPWMSAHCSTSAPATDLALLKALAAYRDKEIGRASGKVMARHMWYVSEELVGLSLFDEATVVEEKRAIVSRHAAAAGGEEPASPRRRRPRRSGAALPGVVCDDQLCRPRHRPRGRSRFPQRRSGRVVGEGRLHHGSSARPSPTGGERLCGEGRRPHQRVLRRHHARRGTATAPSAGRGAPPGVVPVREIVIFAESLEVLVMALEALHEEAKPLGLEVSWLMTKVQVFGGLLDETVQSVYSCGEDIETWKVLHTLVAQSIMMAGRVKKSYGGLA</sequence>
<protein>
    <submittedName>
        <fullName evidence="2">Uncharacterized protein</fullName>
    </submittedName>
</protein>
<dbReference type="AlphaFoldDB" id="A0A8J4XLD2"/>
<feature type="compositionally biased region" description="Basic residues" evidence="1">
    <location>
        <begin position="693"/>
        <end position="705"/>
    </location>
</feature>
<dbReference type="EMBL" id="JACEEZ010024766">
    <property type="protein sequence ID" value="KAG0708492.1"/>
    <property type="molecule type" value="Genomic_DNA"/>
</dbReference>
<proteinExistence type="predicted"/>
<dbReference type="Proteomes" id="UP000770661">
    <property type="component" value="Unassembled WGS sequence"/>
</dbReference>
<feature type="region of interest" description="Disordered" evidence="1">
    <location>
        <begin position="168"/>
        <end position="229"/>
    </location>
</feature>
<gene>
    <name evidence="2" type="ORF">GWK47_024005</name>
</gene>
<accession>A0A8J4XLD2</accession>
<keyword evidence="3" id="KW-1185">Reference proteome</keyword>
<feature type="compositionally biased region" description="Polar residues" evidence="1">
    <location>
        <begin position="175"/>
        <end position="191"/>
    </location>
</feature>
<comment type="caution">
    <text evidence="2">The sequence shown here is derived from an EMBL/GenBank/DDBJ whole genome shotgun (WGS) entry which is preliminary data.</text>
</comment>
<name>A0A8J4XLD2_CHIOP</name>
<feature type="compositionally biased region" description="Basic residues" evidence="1">
    <location>
        <begin position="645"/>
        <end position="662"/>
    </location>
</feature>
<evidence type="ECO:0000313" key="3">
    <source>
        <dbReference type="Proteomes" id="UP000770661"/>
    </source>
</evidence>
<dbReference type="OrthoDB" id="6380626at2759"/>
<feature type="region of interest" description="Disordered" evidence="1">
    <location>
        <begin position="609"/>
        <end position="717"/>
    </location>
</feature>
<evidence type="ECO:0000313" key="2">
    <source>
        <dbReference type="EMBL" id="KAG0708492.1"/>
    </source>
</evidence>
<organism evidence="2 3">
    <name type="scientific">Chionoecetes opilio</name>
    <name type="common">Atlantic snow crab</name>
    <name type="synonym">Cancer opilio</name>
    <dbReference type="NCBI Taxonomy" id="41210"/>
    <lineage>
        <taxon>Eukaryota</taxon>
        <taxon>Metazoa</taxon>
        <taxon>Ecdysozoa</taxon>
        <taxon>Arthropoda</taxon>
        <taxon>Crustacea</taxon>
        <taxon>Multicrustacea</taxon>
        <taxon>Malacostraca</taxon>
        <taxon>Eumalacostraca</taxon>
        <taxon>Eucarida</taxon>
        <taxon>Decapoda</taxon>
        <taxon>Pleocyemata</taxon>
        <taxon>Brachyura</taxon>
        <taxon>Eubrachyura</taxon>
        <taxon>Majoidea</taxon>
        <taxon>Majidae</taxon>
        <taxon>Chionoecetes</taxon>
    </lineage>
</organism>
<reference evidence="2" key="1">
    <citation type="submission" date="2020-07" db="EMBL/GenBank/DDBJ databases">
        <title>The High-quality genome of the commercially important snow crab, Chionoecetes opilio.</title>
        <authorList>
            <person name="Jeong J.-H."/>
            <person name="Ryu S."/>
        </authorList>
    </citation>
    <scope>NUCLEOTIDE SEQUENCE</scope>
    <source>
        <strain evidence="2">MADBK_172401_WGS</strain>
        <tissue evidence="2">Digestive gland</tissue>
    </source>
</reference>